<reference evidence="1 2" key="1">
    <citation type="submission" date="2015-05" db="EMBL/GenBank/DDBJ databases">
        <authorList>
            <person name="Goodhead I."/>
        </authorList>
    </citation>
    <scope>NUCLEOTIDE SEQUENCE [LARGE SCALE GENOMIC DNA]</scope>
    <source>
        <strain evidence="2">morsitans</strain>
    </source>
</reference>
<name>A0A193QH54_SODGM</name>
<dbReference type="Proteomes" id="UP000245838">
    <property type="component" value="Chromosome sggmmb4_Chromosome"/>
</dbReference>
<dbReference type="EMBL" id="LN854557">
    <property type="protein sequence ID" value="CRL44519.1"/>
    <property type="molecule type" value="Genomic_DNA"/>
</dbReference>
<dbReference type="AlphaFoldDB" id="A0A193QH54"/>
<proteinExistence type="predicted"/>
<protein>
    <submittedName>
        <fullName evidence="1">Uncharacterized protein</fullName>
    </submittedName>
</protein>
<evidence type="ECO:0000313" key="1">
    <source>
        <dbReference type="EMBL" id="CRL44519.1"/>
    </source>
</evidence>
<organism evidence="1 2">
    <name type="scientific">Sodalis glossinidius (strain morsitans)</name>
    <dbReference type="NCBI Taxonomy" id="343509"/>
    <lineage>
        <taxon>Bacteria</taxon>
        <taxon>Pseudomonadati</taxon>
        <taxon>Pseudomonadota</taxon>
        <taxon>Gammaproteobacteria</taxon>
        <taxon>Enterobacterales</taxon>
        <taxon>Bruguierivoracaceae</taxon>
        <taxon>Sodalis</taxon>
    </lineage>
</organism>
<gene>
    <name evidence="1" type="ORF">SGGMMB4_01648</name>
</gene>
<evidence type="ECO:0000313" key="2">
    <source>
        <dbReference type="Proteomes" id="UP000245838"/>
    </source>
</evidence>
<sequence>MTVYFCALRVKNGLLFIARFGFKYRMPYQ</sequence>
<accession>A0A193QH54</accession>